<name>T1A814_9ZZZZ</name>
<evidence type="ECO:0000313" key="3">
    <source>
        <dbReference type="EMBL" id="EQD52993.1"/>
    </source>
</evidence>
<reference evidence="3" key="2">
    <citation type="journal article" date="2014" name="ISME J.">
        <title>Microbial stratification in low pH oxic and suboxic macroscopic growths along an acid mine drainage.</title>
        <authorList>
            <person name="Mendez-Garcia C."/>
            <person name="Mesa V."/>
            <person name="Sprenger R.R."/>
            <person name="Richter M."/>
            <person name="Diez M.S."/>
            <person name="Solano J."/>
            <person name="Bargiela R."/>
            <person name="Golyshina O.V."/>
            <person name="Manteca A."/>
            <person name="Ramos J.L."/>
            <person name="Gallego J.R."/>
            <person name="Llorente I."/>
            <person name="Martins Dos Santos V.A."/>
            <person name="Jensen O.N."/>
            <person name="Pelaez A.I."/>
            <person name="Sanchez J."/>
            <person name="Ferrer M."/>
        </authorList>
    </citation>
    <scope>NUCLEOTIDE SEQUENCE</scope>
</reference>
<dbReference type="CDD" id="cd00431">
    <property type="entry name" value="cysteine_hydrolases"/>
    <property type="match status" value="1"/>
</dbReference>
<dbReference type="Gene3D" id="3.40.50.850">
    <property type="entry name" value="Isochorismatase-like"/>
    <property type="match status" value="1"/>
</dbReference>
<keyword evidence="1 3" id="KW-0378">Hydrolase</keyword>
<evidence type="ECO:0000259" key="2">
    <source>
        <dbReference type="Pfam" id="PF00857"/>
    </source>
</evidence>
<dbReference type="GO" id="GO:0008908">
    <property type="term" value="F:isochorismatase activity"/>
    <property type="evidence" value="ECO:0007669"/>
    <property type="project" value="InterPro"/>
</dbReference>
<dbReference type="AlphaFoldDB" id="T1A814"/>
<dbReference type="SUPFAM" id="SSF52499">
    <property type="entry name" value="Isochorismatase-like hydrolases"/>
    <property type="match status" value="1"/>
</dbReference>
<dbReference type="EMBL" id="AUZX01009112">
    <property type="protein sequence ID" value="EQD52993.1"/>
    <property type="molecule type" value="Genomic_DNA"/>
</dbReference>
<accession>T1A814</accession>
<reference evidence="3" key="1">
    <citation type="submission" date="2013-08" db="EMBL/GenBank/DDBJ databases">
        <authorList>
            <person name="Mendez C."/>
            <person name="Richter M."/>
            <person name="Ferrer M."/>
            <person name="Sanchez J."/>
        </authorList>
    </citation>
    <scope>NUCLEOTIDE SEQUENCE</scope>
</reference>
<protein>
    <submittedName>
        <fullName evidence="3">Isochorismatase hydrolase</fullName>
    </submittedName>
</protein>
<proteinExistence type="predicted"/>
<dbReference type="Pfam" id="PF00857">
    <property type="entry name" value="Isochorismatase"/>
    <property type="match status" value="1"/>
</dbReference>
<dbReference type="PANTHER" id="PTHR43540:SF6">
    <property type="entry name" value="ISOCHORISMATASE-LIKE DOMAIN-CONTAINING PROTEIN"/>
    <property type="match status" value="1"/>
</dbReference>
<dbReference type="InterPro" id="IPR036380">
    <property type="entry name" value="Isochorismatase-like_sf"/>
</dbReference>
<sequence>MYFIEKLRSASQVEPFMTVVILIIDMQVDFFAHERLSQRRPALVVATNELVVAARDAGVPVVWVKQEFSPDLGDASLEVKRGRIRVVIAGTPGASILPELDVRPTDHVIVKKRYSAFFATDLDALLNELQCSQLIIAGVNTHACVRATVVDAYQRDFDVILARDCIDSVDREHHEITWRYMDGKFGWGMDNKQIQALLQSQNTGPKKWQGN</sequence>
<comment type="caution">
    <text evidence="3">The sequence shown here is derived from an EMBL/GenBank/DDBJ whole genome shotgun (WGS) entry which is preliminary data.</text>
</comment>
<organism evidence="3">
    <name type="scientific">mine drainage metagenome</name>
    <dbReference type="NCBI Taxonomy" id="410659"/>
    <lineage>
        <taxon>unclassified sequences</taxon>
        <taxon>metagenomes</taxon>
        <taxon>ecological metagenomes</taxon>
    </lineage>
</organism>
<gene>
    <name evidence="3" type="ORF">B1A_12534</name>
</gene>
<dbReference type="InterPro" id="IPR050272">
    <property type="entry name" value="Isochorismatase-like_hydrls"/>
</dbReference>
<dbReference type="InterPro" id="IPR000868">
    <property type="entry name" value="Isochorismatase-like_dom"/>
</dbReference>
<dbReference type="InterPro" id="IPR016291">
    <property type="entry name" value="Isochorismatase"/>
</dbReference>
<evidence type="ECO:0000256" key="1">
    <source>
        <dbReference type="ARBA" id="ARBA00022801"/>
    </source>
</evidence>
<dbReference type="PRINTS" id="PR01398">
    <property type="entry name" value="ISCHRISMTASE"/>
</dbReference>
<dbReference type="PANTHER" id="PTHR43540">
    <property type="entry name" value="PEROXYUREIDOACRYLATE/UREIDOACRYLATE AMIDOHYDROLASE-RELATED"/>
    <property type="match status" value="1"/>
</dbReference>
<feature type="domain" description="Isochorismatase-like" evidence="2">
    <location>
        <begin position="20"/>
        <end position="191"/>
    </location>
</feature>